<proteinExistence type="predicted"/>
<accession>A0AAE1ABV1</accession>
<dbReference type="EMBL" id="JAWDGP010002173">
    <property type="protein sequence ID" value="KAK3785059.1"/>
    <property type="molecule type" value="Genomic_DNA"/>
</dbReference>
<comment type="caution">
    <text evidence="1">The sequence shown here is derived from an EMBL/GenBank/DDBJ whole genome shotgun (WGS) entry which is preliminary data.</text>
</comment>
<organism evidence="1 2">
    <name type="scientific">Elysia crispata</name>
    <name type="common">lettuce slug</name>
    <dbReference type="NCBI Taxonomy" id="231223"/>
    <lineage>
        <taxon>Eukaryota</taxon>
        <taxon>Metazoa</taxon>
        <taxon>Spiralia</taxon>
        <taxon>Lophotrochozoa</taxon>
        <taxon>Mollusca</taxon>
        <taxon>Gastropoda</taxon>
        <taxon>Heterobranchia</taxon>
        <taxon>Euthyneura</taxon>
        <taxon>Panpulmonata</taxon>
        <taxon>Sacoglossa</taxon>
        <taxon>Placobranchoidea</taxon>
        <taxon>Plakobranchidae</taxon>
        <taxon>Elysia</taxon>
    </lineage>
</organism>
<evidence type="ECO:0000313" key="1">
    <source>
        <dbReference type="EMBL" id="KAK3785059.1"/>
    </source>
</evidence>
<dbReference type="AlphaFoldDB" id="A0AAE1ABV1"/>
<dbReference type="Proteomes" id="UP001283361">
    <property type="component" value="Unassembled WGS sequence"/>
</dbReference>
<gene>
    <name evidence="1" type="ORF">RRG08_023260</name>
</gene>
<sequence>MGIFFLKHFNGSLSSSLQNRRIDLDYTQDHHKIKLKTIRRFVSSVERLNKPRSPGTERSGGRGQPLTVDVKVDIMLAMHIKYVRAANVVGKSGQCQRAKTYRGQQVTQTHRQLRYGA</sequence>
<keyword evidence="2" id="KW-1185">Reference proteome</keyword>
<evidence type="ECO:0000313" key="2">
    <source>
        <dbReference type="Proteomes" id="UP001283361"/>
    </source>
</evidence>
<reference evidence="1" key="1">
    <citation type="journal article" date="2023" name="G3 (Bethesda)">
        <title>A reference genome for the long-term kleptoplast-retaining sea slug Elysia crispata morphotype clarki.</title>
        <authorList>
            <person name="Eastman K.E."/>
            <person name="Pendleton A.L."/>
            <person name="Shaikh M.A."/>
            <person name="Suttiyut T."/>
            <person name="Ogas R."/>
            <person name="Tomko P."/>
            <person name="Gavelis G."/>
            <person name="Widhalm J.R."/>
            <person name="Wisecaver J.H."/>
        </authorList>
    </citation>
    <scope>NUCLEOTIDE SEQUENCE</scope>
    <source>
        <strain evidence="1">ECLA1</strain>
    </source>
</reference>
<name>A0AAE1ABV1_9GAST</name>
<protein>
    <submittedName>
        <fullName evidence="1">Uncharacterized protein</fullName>
    </submittedName>
</protein>